<proteinExistence type="predicted"/>
<dbReference type="Proteomes" id="UP000095286">
    <property type="component" value="Unplaced"/>
</dbReference>
<dbReference type="WBParaSite" id="RSKR_0000168550.1">
    <property type="protein sequence ID" value="RSKR_0000168550.1"/>
    <property type="gene ID" value="RSKR_0000168550"/>
</dbReference>
<protein>
    <submittedName>
        <fullName evidence="2">Letm1 RBD domain-containing protein</fullName>
    </submittedName>
</protein>
<reference evidence="2" key="1">
    <citation type="submission" date="2016-11" db="UniProtKB">
        <authorList>
            <consortium name="WormBaseParasite"/>
        </authorList>
    </citation>
    <scope>IDENTIFICATION</scope>
    <source>
        <strain evidence="2">KR3021</strain>
    </source>
</reference>
<organism evidence="1 2">
    <name type="scientific">Rhabditophanes sp. KR3021</name>
    <dbReference type="NCBI Taxonomy" id="114890"/>
    <lineage>
        <taxon>Eukaryota</taxon>
        <taxon>Metazoa</taxon>
        <taxon>Ecdysozoa</taxon>
        <taxon>Nematoda</taxon>
        <taxon>Chromadorea</taxon>
        <taxon>Rhabditida</taxon>
        <taxon>Tylenchina</taxon>
        <taxon>Panagrolaimomorpha</taxon>
        <taxon>Strongyloidoidea</taxon>
        <taxon>Alloionematidae</taxon>
        <taxon>Rhabditophanes</taxon>
    </lineage>
</organism>
<sequence length="100" mass="11810">MRALGVNEFRLKRQLKLWFELSLNDNIPSTLLLLYRALYFPQDMTFAKRMKIIIAELPDSINEEMRQKLKRLEETINNERNFEEEAEQAAEVGKMCSTGK</sequence>
<name>A0AC35TKP1_9BILA</name>
<accession>A0AC35TKP1</accession>
<evidence type="ECO:0000313" key="2">
    <source>
        <dbReference type="WBParaSite" id="RSKR_0000168550.1"/>
    </source>
</evidence>
<evidence type="ECO:0000313" key="1">
    <source>
        <dbReference type="Proteomes" id="UP000095286"/>
    </source>
</evidence>